<organism evidence="6 7">
    <name type="scientific">Corynebacterium lemuris</name>
    <dbReference type="NCBI Taxonomy" id="1859292"/>
    <lineage>
        <taxon>Bacteria</taxon>
        <taxon>Bacillati</taxon>
        <taxon>Actinomycetota</taxon>
        <taxon>Actinomycetes</taxon>
        <taxon>Mycobacteriales</taxon>
        <taxon>Corynebacteriaceae</taxon>
        <taxon>Corynebacterium</taxon>
    </lineage>
</organism>
<proteinExistence type="predicted"/>
<gene>
    <name evidence="6" type="ORF">NYP18_00365</name>
</gene>
<dbReference type="RefSeq" id="WP_259426126.1">
    <property type="nucleotide sequence ID" value="NZ_JANWTC010000001.1"/>
</dbReference>
<dbReference type="PROSITE" id="PS50977">
    <property type="entry name" value="HTH_TETR_2"/>
    <property type="match status" value="1"/>
</dbReference>
<name>A0ABT2FSL3_9CORY</name>
<evidence type="ECO:0000256" key="3">
    <source>
        <dbReference type="ARBA" id="ARBA00023163"/>
    </source>
</evidence>
<dbReference type="Proteomes" id="UP001205965">
    <property type="component" value="Unassembled WGS sequence"/>
</dbReference>
<keyword evidence="1" id="KW-0805">Transcription regulation</keyword>
<reference evidence="6 7" key="1">
    <citation type="submission" date="2022-08" db="EMBL/GenBank/DDBJ databases">
        <title>YIM 101645 draft genome.</title>
        <authorList>
            <person name="Chen X."/>
        </authorList>
    </citation>
    <scope>NUCLEOTIDE SEQUENCE [LARGE SCALE GENOMIC DNA]</scope>
    <source>
        <strain evidence="6 7">YIM 101645</strain>
    </source>
</reference>
<keyword evidence="2 4" id="KW-0238">DNA-binding</keyword>
<evidence type="ECO:0000313" key="7">
    <source>
        <dbReference type="Proteomes" id="UP001205965"/>
    </source>
</evidence>
<feature type="domain" description="HTH tetR-type" evidence="5">
    <location>
        <begin position="2"/>
        <end position="60"/>
    </location>
</feature>
<evidence type="ECO:0000256" key="2">
    <source>
        <dbReference type="ARBA" id="ARBA00023125"/>
    </source>
</evidence>
<dbReference type="EMBL" id="JANWTC010000001">
    <property type="protein sequence ID" value="MCS5478106.1"/>
    <property type="molecule type" value="Genomic_DNA"/>
</dbReference>
<dbReference type="Gene3D" id="1.10.357.10">
    <property type="entry name" value="Tetracycline Repressor, domain 2"/>
    <property type="match status" value="1"/>
</dbReference>
<evidence type="ECO:0000313" key="6">
    <source>
        <dbReference type="EMBL" id="MCS5478106.1"/>
    </source>
</evidence>
<keyword evidence="7" id="KW-1185">Reference proteome</keyword>
<dbReference type="PANTHER" id="PTHR30055">
    <property type="entry name" value="HTH-TYPE TRANSCRIPTIONAL REGULATOR RUTR"/>
    <property type="match status" value="1"/>
</dbReference>
<dbReference type="InterPro" id="IPR001647">
    <property type="entry name" value="HTH_TetR"/>
</dbReference>
<dbReference type="InterPro" id="IPR009057">
    <property type="entry name" value="Homeodomain-like_sf"/>
</dbReference>
<accession>A0ABT2FSL3</accession>
<dbReference type="Pfam" id="PF00440">
    <property type="entry name" value="TetR_N"/>
    <property type="match status" value="1"/>
</dbReference>
<comment type="caution">
    <text evidence="6">The sequence shown here is derived from an EMBL/GenBank/DDBJ whole genome shotgun (WGS) entry which is preliminary data.</text>
</comment>
<dbReference type="PANTHER" id="PTHR30055:SF234">
    <property type="entry name" value="HTH-TYPE TRANSCRIPTIONAL REGULATOR BETI"/>
    <property type="match status" value="1"/>
</dbReference>
<evidence type="ECO:0000256" key="1">
    <source>
        <dbReference type="ARBA" id="ARBA00023015"/>
    </source>
</evidence>
<dbReference type="SUPFAM" id="SSF46689">
    <property type="entry name" value="Homeodomain-like"/>
    <property type="match status" value="1"/>
</dbReference>
<protein>
    <submittedName>
        <fullName evidence="6">TetR/AcrR family transcriptional regulator</fullName>
    </submittedName>
</protein>
<sequence>MAGNAEKIIEGTIALLAEDPGMSMTAVARRLGIGRTTLYRSFPDRDQLVEQVRREGARRLVEALEAAAGSRGTGLEMLQACCERLFEMESELSLTLAENPLITESDLAAAAVEKGHKDSPSPIDVAVRRGHRDGSIDTELPARWVDNLLWATLVAGRQFAEESGSRHRALGLVLTTMRRAVGKTR</sequence>
<dbReference type="InterPro" id="IPR050109">
    <property type="entry name" value="HTH-type_TetR-like_transc_reg"/>
</dbReference>
<keyword evidence="3" id="KW-0804">Transcription</keyword>
<evidence type="ECO:0000256" key="4">
    <source>
        <dbReference type="PROSITE-ProRule" id="PRU00335"/>
    </source>
</evidence>
<feature type="DNA-binding region" description="H-T-H motif" evidence="4">
    <location>
        <begin position="23"/>
        <end position="42"/>
    </location>
</feature>
<evidence type="ECO:0000259" key="5">
    <source>
        <dbReference type="PROSITE" id="PS50977"/>
    </source>
</evidence>